<dbReference type="RefSeq" id="WP_183367652.1">
    <property type="nucleotide sequence ID" value="NZ_JACIEZ010000009.1"/>
</dbReference>
<comment type="cofactor">
    <cofactor evidence="1">
        <name>pyridoxal 5'-phosphate</name>
        <dbReference type="ChEBI" id="CHEBI:597326"/>
    </cofactor>
</comment>
<dbReference type="GO" id="GO:0006520">
    <property type="term" value="P:amino acid metabolic process"/>
    <property type="evidence" value="ECO:0007669"/>
    <property type="project" value="InterPro"/>
</dbReference>
<evidence type="ECO:0000313" key="9">
    <source>
        <dbReference type="EMBL" id="MBB4066376.1"/>
    </source>
</evidence>
<evidence type="ECO:0000259" key="8">
    <source>
        <dbReference type="Pfam" id="PF00155"/>
    </source>
</evidence>
<dbReference type="PANTHER" id="PTHR46383">
    <property type="entry name" value="ASPARTATE AMINOTRANSFERASE"/>
    <property type="match status" value="1"/>
</dbReference>
<evidence type="ECO:0000256" key="3">
    <source>
        <dbReference type="ARBA" id="ARBA00012753"/>
    </source>
</evidence>
<evidence type="ECO:0000256" key="5">
    <source>
        <dbReference type="ARBA" id="ARBA00022679"/>
    </source>
</evidence>
<evidence type="ECO:0000256" key="2">
    <source>
        <dbReference type="ARBA" id="ARBA00007441"/>
    </source>
</evidence>
<dbReference type="AlphaFoldDB" id="A0A7W6J7S6"/>
<dbReference type="EMBL" id="JACIEZ010000009">
    <property type="protein sequence ID" value="MBB4066376.1"/>
    <property type="molecule type" value="Genomic_DNA"/>
</dbReference>
<dbReference type="InterPro" id="IPR004839">
    <property type="entry name" value="Aminotransferase_I/II_large"/>
</dbReference>
<comment type="similarity">
    <text evidence="2">Belongs to the class-I pyridoxal-phosphate-dependent aminotransferase family.</text>
</comment>
<name>A0A7W6J7S6_9HYPH</name>
<proteinExistence type="inferred from homology"/>
<comment type="caution">
    <text evidence="9">The sequence shown here is derived from an EMBL/GenBank/DDBJ whole genome shotgun (WGS) entry which is preliminary data.</text>
</comment>
<protein>
    <recommendedName>
        <fullName evidence="3">aspartate transaminase</fullName>
        <ecNumber evidence="3">2.6.1.1</ecNumber>
    </recommendedName>
</protein>
<comment type="catalytic activity">
    <reaction evidence="7">
        <text>L-aspartate + 2-oxoglutarate = oxaloacetate + L-glutamate</text>
        <dbReference type="Rhea" id="RHEA:21824"/>
        <dbReference type="ChEBI" id="CHEBI:16452"/>
        <dbReference type="ChEBI" id="CHEBI:16810"/>
        <dbReference type="ChEBI" id="CHEBI:29985"/>
        <dbReference type="ChEBI" id="CHEBI:29991"/>
        <dbReference type="EC" id="2.6.1.1"/>
    </reaction>
</comment>
<keyword evidence="4" id="KW-0032">Aminotransferase</keyword>
<dbReference type="CDD" id="cd00609">
    <property type="entry name" value="AAT_like"/>
    <property type="match status" value="1"/>
</dbReference>
<dbReference type="EC" id="2.6.1.1" evidence="3"/>
<dbReference type="SUPFAM" id="SSF53383">
    <property type="entry name" value="PLP-dependent transferases"/>
    <property type="match status" value="1"/>
</dbReference>
<dbReference type="GO" id="GO:0030170">
    <property type="term" value="F:pyridoxal phosphate binding"/>
    <property type="evidence" value="ECO:0007669"/>
    <property type="project" value="InterPro"/>
</dbReference>
<dbReference type="NCBIfam" id="NF005732">
    <property type="entry name" value="PRK07550.1"/>
    <property type="match status" value="1"/>
</dbReference>
<sequence length="391" mass="42659">MSRFNPLVERLNPPAIPTVLAWGRAYDGHRGKLIDLSQAVPGYPPHRDMLRYLSEEALSLANISYGPIEGEMPLREAYAAYVTEAYGTPVAARNIHITAGANQGFIATCLATMAYGDTIATTNPFYFNEEITLSMLGMKVRQIACPPENGFVPTVEAVRAAIDPSVKALCLVTPNNPTGAIYPAPLLEAIFDICRENGTWLILDETYRDFLPAAIDRPHGLFGREGWEDTLIGLYSFSKSFCIPGQRMGAITASPAVVAQVAKVMDNLQICAPRAAQAALTKAIPALKGWRQDNRAEIDRRAAALKAVMEKAPDWRMDSLGAYFAFVKHPFPGVPAAVVSERLARDAGVLCVPGSYFGKEQDQHLRFAFANADAETIGLIAERLEGFRIND</sequence>
<dbReference type="Gene3D" id="3.40.640.10">
    <property type="entry name" value="Type I PLP-dependent aspartate aminotransferase-like (Major domain)"/>
    <property type="match status" value="1"/>
</dbReference>
<reference evidence="9 10" key="1">
    <citation type="submission" date="2020-08" db="EMBL/GenBank/DDBJ databases">
        <title>Genomic Encyclopedia of Type Strains, Phase IV (KMG-IV): sequencing the most valuable type-strain genomes for metagenomic binning, comparative biology and taxonomic classification.</title>
        <authorList>
            <person name="Goeker M."/>
        </authorList>
    </citation>
    <scope>NUCLEOTIDE SEQUENCE [LARGE SCALE GENOMIC DNA]</scope>
    <source>
        <strain evidence="9 10">DSM 29853</strain>
    </source>
</reference>
<dbReference type="PANTHER" id="PTHR46383:SF1">
    <property type="entry name" value="ASPARTATE AMINOTRANSFERASE"/>
    <property type="match status" value="1"/>
</dbReference>
<organism evidence="9 10">
    <name type="scientific">Gellertiella hungarica</name>
    <dbReference type="NCBI Taxonomy" id="1572859"/>
    <lineage>
        <taxon>Bacteria</taxon>
        <taxon>Pseudomonadati</taxon>
        <taxon>Pseudomonadota</taxon>
        <taxon>Alphaproteobacteria</taxon>
        <taxon>Hyphomicrobiales</taxon>
        <taxon>Rhizobiaceae</taxon>
        <taxon>Gellertiella</taxon>
    </lineage>
</organism>
<dbReference type="InterPro" id="IPR015424">
    <property type="entry name" value="PyrdxlP-dep_Trfase"/>
</dbReference>
<feature type="domain" description="Aminotransferase class I/classII large" evidence="8">
    <location>
        <begin position="61"/>
        <end position="384"/>
    </location>
</feature>
<evidence type="ECO:0000256" key="7">
    <source>
        <dbReference type="ARBA" id="ARBA00049185"/>
    </source>
</evidence>
<accession>A0A7W6J7S6</accession>
<keyword evidence="6" id="KW-0663">Pyridoxal phosphate</keyword>
<dbReference type="GO" id="GO:0004069">
    <property type="term" value="F:L-aspartate:2-oxoglutarate aminotransferase activity"/>
    <property type="evidence" value="ECO:0007669"/>
    <property type="project" value="UniProtKB-EC"/>
</dbReference>
<dbReference type="InterPro" id="IPR015421">
    <property type="entry name" value="PyrdxlP-dep_Trfase_major"/>
</dbReference>
<keyword evidence="10" id="KW-1185">Reference proteome</keyword>
<evidence type="ECO:0000256" key="4">
    <source>
        <dbReference type="ARBA" id="ARBA00022576"/>
    </source>
</evidence>
<evidence type="ECO:0000313" key="10">
    <source>
        <dbReference type="Proteomes" id="UP000528286"/>
    </source>
</evidence>
<dbReference type="Proteomes" id="UP000528286">
    <property type="component" value="Unassembled WGS sequence"/>
</dbReference>
<evidence type="ECO:0000256" key="1">
    <source>
        <dbReference type="ARBA" id="ARBA00001933"/>
    </source>
</evidence>
<dbReference type="Pfam" id="PF00155">
    <property type="entry name" value="Aminotran_1_2"/>
    <property type="match status" value="1"/>
</dbReference>
<keyword evidence="5" id="KW-0808">Transferase</keyword>
<gene>
    <name evidence="9" type="ORF">GGR23_003591</name>
</gene>
<dbReference type="InterPro" id="IPR050596">
    <property type="entry name" value="AspAT/PAT-like"/>
</dbReference>
<evidence type="ECO:0000256" key="6">
    <source>
        <dbReference type="ARBA" id="ARBA00022898"/>
    </source>
</evidence>